<organism evidence="2 3">
    <name type="scientific">Candidatus Neomicrothrix parvicella RN1</name>
    <dbReference type="NCBI Taxonomy" id="1229780"/>
    <lineage>
        <taxon>Bacteria</taxon>
        <taxon>Bacillati</taxon>
        <taxon>Actinomycetota</taxon>
        <taxon>Acidimicrobiia</taxon>
        <taxon>Acidimicrobiales</taxon>
        <taxon>Microthrixaceae</taxon>
        <taxon>Candidatus Neomicrothrix</taxon>
    </lineage>
</organism>
<feature type="region of interest" description="Disordered" evidence="1">
    <location>
        <begin position="81"/>
        <end position="101"/>
    </location>
</feature>
<dbReference type="HOGENOM" id="CLU_2286346_0_0_11"/>
<sequence>MAGMSEVRSACPSHLSGFFERSCGSATSWGMSFKFGQASASVALLESPVIGAKMEPTSASSATGNSLAVVQHSLLAAEVSAEPTRASAAPSADLVGPSLNG</sequence>
<evidence type="ECO:0000313" key="2">
    <source>
        <dbReference type="EMBL" id="CCM62114.1"/>
    </source>
</evidence>
<dbReference type="STRING" id="1229780.BN381_100001"/>
<comment type="caution">
    <text evidence="2">The sequence shown here is derived from an EMBL/GenBank/DDBJ whole genome shotgun (WGS) entry which is preliminary data.</text>
</comment>
<proteinExistence type="predicted"/>
<name>R4YVQ4_9ACTN</name>
<evidence type="ECO:0000313" key="3">
    <source>
        <dbReference type="Proteomes" id="UP000018291"/>
    </source>
</evidence>
<accession>R4YVQ4</accession>
<gene>
    <name evidence="2" type="ORF">BN381_100001</name>
</gene>
<dbReference type="Proteomes" id="UP000018291">
    <property type="component" value="Unassembled WGS sequence"/>
</dbReference>
<dbReference type="EMBL" id="CANL01000002">
    <property type="protein sequence ID" value="CCM62114.1"/>
    <property type="molecule type" value="Genomic_DNA"/>
</dbReference>
<dbReference type="AlphaFoldDB" id="R4YVQ4"/>
<reference evidence="2 3" key="1">
    <citation type="journal article" date="2013" name="ISME J.">
        <title>Metabolic model for the filamentous 'Candidatus Microthrix parvicella' based on genomic and metagenomic analyses.</title>
        <authorList>
            <person name="Jon McIlroy S."/>
            <person name="Kristiansen R."/>
            <person name="Albertsen M."/>
            <person name="Michael Karst S."/>
            <person name="Rossetti S."/>
            <person name="Lund Nielsen J."/>
            <person name="Tandoi V."/>
            <person name="James Seviour R."/>
            <person name="Nielsen P.H."/>
        </authorList>
    </citation>
    <scope>NUCLEOTIDE SEQUENCE [LARGE SCALE GENOMIC DNA]</scope>
    <source>
        <strain evidence="2 3">RN1</strain>
    </source>
</reference>
<protein>
    <submittedName>
        <fullName evidence="2">Uncharacterized protein</fullName>
    </submittedName>
</protein>
<keyword evidence="3" id="KW-1185">Reference proteome</keyword>
<evidence type="ECO:0000256" key="1">
    <source>
        <dbReference type="SAM" id="MobiDB-lite"/>
    </source>
</evidence>